<gene>
    <name evidence="2" type="primary">lip_1</name>
    <name evidence="2" type="ORF">GMA8713_01841</name>
</gene>
<dbReference type="InterPro" id="IPR025920">
    <property type="entry name" value="Lipase_bact_N"/>
</dbReference>
<dbReference type="NCBIfam" id="TIGR03502">
    <property type="entry name" value="lipase_Pla1_cef"/>
    <property type="match status" value="1"/>
</dbReference>
<accession>A0A128F3T2</accession>
<dbReference type="Proteomes" id="UP000073601">
    <property type="component" value="Unassembled WGS sequence"/>
</dbReference>
<keyword evidence="2" id="KW-0378">Hydrolase</keyword>
<name>A0A128F3T2_9GAMM</name>
<dbReference type="RefSeq" id="WP_062708268.1">
    <property type="nucleotide sequence ID" value="NZ_CAWRCI010000013.1"/>
</dbReference>
<dbReference type="Gene3D" id="3.40.50.1820">
    <property type="entry name" value="alpha/beta hydrolase"/>
    <property type="match status" value="1"/>
</dbReference>
<dbReference type="EC" id="3.1.1.3" evidence="2"/>
<proteinExistence type="predicted"/>
<reference evidence="3" key="1">
    <citation type="submission" date="2016-02" db="EMBL/GenBank/DDBJ databases">
        <authorList>
            <person name="Rodrigo-Torres Lidia"/>
            <person name="Arahal R.David."/>
        </authorList>
    </citation>
    <scope>NUCLEOTIDE SEQUENCE [LARGE SCALE GENOMIC DNA]</scope>
    <source>
        <strain evidence="3">CECT 8713</strain>
    </source>
</reference>
<dbReference type="OrthoDB" id="5477453at2"/>
<dbReference type="InterPro" id="IPR020009">
    <property type="entry name" value="VolA/Pla-1/cef"/>
</dbReference>
<dbReference type="InterPro" id="IPR029058">
    <property type="entry name" value="AB_hydrolase_fold"/>
</dbReference>
<dbReference type="GO" id="GO:0004806">
    <property type="term" value="F:triacylglycerol lipase activity"/>
    <property type="evidence" value="ECO:0007669"/>
    <property type="project" value="UniProtKB-EC"/>
</dbReference>
<dbReference type="AlphaFoldDB" id="A0A128F3T2"/>
<evidence type="ECO:0000313" key="3">
    <source>
        <dbReference type="Proteomes" id="UP000073601"/>
    </source>
</evidence>
<organism evidence="2 3">
    <name type="scientific">Grimontia marina</name>
    <dbReference type="NCBI Taxonomy" id="646534"/>
    <lineage>
        <taxon>Bacteria</taxon>
        <taxon>Pseudomonadati</taxon>
        <taxon>Pseudomonadota</taxon>
        <taxon>Gammaproteobacteria</taxon>
        <taxon>Vibrionales</taxon>
        <taxon>Vibrionaceae</taxon>
        <taxon>Grimontia</taxon>
    </lineage>
</organism>
<protein>
    <submittedName>
        <fullName evidence="2">Extracellular lipase</fullName>
        <ecNumber evidence="2">3.1.1.3</ecNumber>
    </submittedName>
</protein>
<evidence type="ECO:0000259" key="1">
    <source>
        <dbReference type="Pfam" id="PF12262"/>
    </source>
</evidence>
<dbReference type="EMBL" id="FIZY01000013">
    <property type="protein sequence ID" value="CZF81448.1"/>
    <property type="molecule type" value="Genomic_DNA"/>
</dbReference>
<sequence length="783" mass="82718">MNITMLNKTKLSVALSLAIGLTGCGESELSGSPNSIFEEKHIQDSLNAPTKVKFHLSGDSANIPGPSFALMDTNDGTLKIPTDSASLSDPRAAMNTMDGWSVSMPIAMQFEGAGLGDRQITEGVIVAQLTDKLTGSPSLKKLLVNGTDYQVSSRASDDQLFIQFANSLEEKSEYIIALTNDLKDVNGDAVGMSTAYAMLVTETDNITTSDIIPTVAAVTKGVNSIFRLLGQSSESIIYSTWFTTQSVGDVVYATKGAVAKGSDPAGANGNYNLVWKGSANPNNVDLSTAYTLSFSDSGIDYATALVADSNFSNYIDPNNESAALLLGAYQNGTPNTVTVSKGTVKLPYFLEKDSTNWNTTPFEAGMPSLAIVSNVLNGDDQDDAAAVAQQLVAAGIDLSKLADDVDEQLKLVGLTLTKADGSQLDAERIITRYNPVPQVKSLEDVPFILFTPTGATGPIELVIYQHGITSAKENAYAFASNIINGSPKDIAIMAIDQPLHGARSLDATRSANADATAFLNLTYLPVGRDNLRQSMIDNLGLRASLTRMQLEGALAGTPLALLDNTATTPPSLFGHSLGGITGFGTVVSANNTLDDANGDALFKFSRIAAANTGGQIANLLLGSNTFGPDIIEQVSTAAPDIDAQTAVSQFAYAAQTVIDTVDPYNMIGELDLNGSSVLNALPVYMQQVKNDDTVPNSVENAPFAGTEPLATKQQLNIVNVTSPAASGTRNFTKFNDVAKHSTVIEFQNDDQTDLPHMTEMHSQLAQFLSGTSTYGVSDQNVLE</sequence>
<feature type="domain" description="Bacterial virulence factor lipase N-terminal" evidence="1">
    <location>
        <begin position="39"/>
        <end position="275"/>
    </location>
</feature>
<keyword evidence="3" id="KW-1185">Reference proteome</keyword>
<dbReference type="SUPFAM" id="SSF53474">
    <property type="entry name" value="alpha/beta-Hydrolases"/>
    <property type="match status" value="1"/>
</dbReference>
<evidence type="ECO:0000313" key="2">
    <source>
        <dbReference type="EMBL" id="CZF81448.1"/>
    </source>
</evidence>
<dbReference type="Pfam" id="PF12262">
    <property type="entry name" value="Lipase_bact_N"/>
    <property type="match status" value="1"/>
</dbReference>